<protein>
    <submittedName>
        <fullName evidence="1">Uncharacterized protein</fullName>
    </submittedName>
</protein>
<name>A0A3E0VG53_9MICO</name>
<organism evidence="1 2">
    <name type="scientific">Subtercola boreus</name>
    <dbReference type="NCBI Taxonomy" id="120213"/>
    <lineage>
        <taxon>Bacteria</taxon>
        <taxon>Bacillati</taxon>
        <taxon>Actinomycetota</taxon>
        <taxon>Actinomycetes</taxon>
        <taxon>Micrococcales</taxon>
        <taxon>Microbacteriaceae</taxon>
        <taxon>Subtercola</taxon>
    </lineage>
</organism>
<evidence type="ECO:0000313" key="2">
    <source>
        <dbReference type="Proteomes" id="UP000256486"/>
    </source>
</evidence>
<gene>
    <name evidence="1" type="ORF">B7R54_00435</name>
</gene>
<accession>A0A3E0VG53</accession>
<dbReference type="AlphaFoldDB" id="A0A3E0VG53"/>
<reference evidence="1 2" key="1">
    <citation type="submission" date="2017-04" db="EMBL/GenBank/DDBJ databases">
        <title>Comparative genome analysis of Subtercola boreus.</title>
        <authorList>
            <person name="Cho Y.-J."/>
            <person name="Cho A."/>
            <person name="Kim O.-S."/>
            <person name="Lee J.-I."/>
        </authorList>
    </citation>
    <scope>NUCLEOTIDE SEQUENCE [LARGE SCALE GENOMIC DNA]</scope>
    <source>
        <strain evidence="1 2">K300</strain>
    </source>
</reference>
<sequence>MSRSWRGGARLGMNLPSLTSGLREQSGWQASEEVVPDFYALVPTQKSLEFWGRVGEKAPRAEIAYVDISKITLGVVRANRRFAAILLTLGGRSQPIPLVLFSARLFRFTPMRSRELQQYLDLVLSGPLNGESDRWRD</sequence>
<comment type="caution">
    <text evidence="1">The sequence shown here is derived from an EMBL/GenBank/DDBJ whole genome shotgun (WGS) entry which is preliminary data.</text>
</comment>
<keyword evidence="2" id="KW-1185">Reference proteome</keyword>
<evidence type="ECO:0000313" key="1">
    <source>
        <dbReference type="EMBL" id="RFA07847.1"/>
    </source>
</evidence>
<proteinExistence type="predicted"/>
<dbReference type="EMBL" id="NBWZ01000001">
    <property type="protein sequence ID" value="RFA07847.1"/>
    <property type="molecule type" value="Genomic_DNA"/>
</dbReference>
<dbReference type="Proteomes" id="UP000256486">
    <property type="component" value="Unassembled WGS sequence"/>
</dbReference>